<dbReference type="InterPro" id="IPR050266">
    <property type="entry name" value="AB_hydrolase_sf"/>
</dbReference>
<name>A0A223SBS1_9ACTN</name>
<gene>
    <name evidence="3" type="ORF">CDO52_24290</name>
</gene>
<evidence type="ECO:0000313" key="4">
    <source>
        <dbReference type="Proteomes" id="UP000215005"/>
    </source>
</evidence>
<proteinExistence type="predicted"/>
<feature type="compositionally biased region" description="Basic and acidic residues" evidence="1">
    <location>
        <begin position="74"/>
        <end position="86"/>
    </location>
</feature>
<evidence type="ECO:0000313" key="3">
    <source>
        <dbReference type="EMBL" id="ASU85503.1"/>
    </source>
</evidence>
<evidence type="ECO:0000256" key="1">
    <source>
        <dbReference type="SAM" id="MobiDB-lite"/>
    </source>
</evidence>
<dbReference type="PANTHER" id="PTHR43798">
    <property type="entry name" value="MONOACYLGLYCEROL LIPASE"/>
    <property type="match status" value="1"/>
</dbReference>
<sequence>MSKTAPAPPREVRIAGKPALAARVREPERAGGGTSVRASERAESPIHDRPQAQGGSAAQRVRSPNAAEGTGVRASERAESPIHDRPQAQGGSAAQRVRSPSAKEGTAGPPIVLLHALGRTLEDWEPIAPLLALRHPLYAVDLRGHGASDDGAWTLDGLLDDVIRVIGHFGLDRPVLVGHGLGGMLAVAYGARSSRTTAVVNIEGHGWPRPHDVSERLGLSPEEAEGHVAAFRHYTVDQVSSTLAPMPPDAFDRMVEAYRSGAMGLPGPALAASALRSAVTADGVVSPRPGQRAARALYAAFDRFDPDLHYRDLKAPALTLVSTASLPTPPGAPARFSDILTAQTEHELIPRGDHLPSRGVDAPYAMHMSHPHASPSSSRTSWPVSDRRRHPPPGARRVGGSTEGPLRWPRAEPVARPPLGAPDHRPHRPGLRGVRARRPLGRGRGGAPRALPRVRRGVGGGGADRARRADDGLAGDPGRPRVTAARAGHRTGDVRRAARQVPARVGVGVRRPGGAGQGP</sequence>
<dbReference type="Proteomes" id="UP000215005">
    <property type="component" value="Chromosome"/>
</dbReference>
<dbReference type="InterPro" id="IPR029058">
    <property type="entry name" value="AB_hydrolase_fold"/>
</dbReference>
<protein>
    <recommendedName>
        <fullName evidence="2">AB hydrolase-1 domain-containing protein</fullName>
    </recommendedName>
</protein>
<feature type="domain" description="AB hydrolase-1" evidence="2">
    <location>
        <begin position="109"/>
        <end position="205"/>
    </location>
</feature>
<feature type="region of interest" description="Disordered" evidence="1">
    <location>
        <begin position="1"/>
        <end position="108"/>
    </location>
</feature>
<feature type="compositionally biased region" description="Basic and acidic residues" evidence="1">
    <location>
        <begin position="38"/>
        <end position="50"/>
    </location>
</feature>
<dbReference type="SUPFAM" id="SSF53474">
    <property type="entry name" value="alpha/beta-Hydrolases"/>
    <property type="match status" value="1"/>
</dbReference>
<feature type="compositionally biased region" description="Basic residues" evidence="1">
    <location>
        <begin position="425"/>
        <end position="441"/>
    </location>
</feature>
<feature type="compositionally biased region" description="Low complexity" evidence="1">
    <location>
        <begin position="499"/>
        <end position="510"/>
    </location>
</feature>
<feature type="compositionally biased region" description="Low complexity" evidence="1">
    <location>
        <begin position="472"/>
        <end position="481"/>
    </location>
</feature>
<dbReference type="KEGG" id="ngv:CDO52_24290"/>
<dbReference type="Pfam" id="PF00561">
    <property type="entry name" value="Abhydrolase_1"/>
    <property type="match status" value="1"/>
</dbReference>
<feature type="compositionally biased region" description="Low complexity" evidence="1">
    <location>
        <begin position="365"/>
        <end position="378"/>
    </location>
</feature>
<dbReference type="GO" id="GO:0003824">
    <property type="term" value="F:catalytic activity"/>
    <property type="evidence" value="ECO:0007669"/>
    <property type="project" value="UniProtKB-ARBA"/>
</dbReference>
<feature type="compositionally biased region" description="Basic and acidic residues" evidence="1">
    <location>
        <begin position="347"/>
        <end position="356"/>
    </location>
</feature>
<dbReference type="InterPro" id="IPR000073">
    <property type="entry name" value="AB_hydrolase_1"/>
</dbReference>
<dbReference type="AlphaFoldDB" id="A0A223SBS1"/>
<keyword evidence="4" id="KW-1185">Reference proteome</keyword>
<feature type="region of interest" description="Disordered" evidence="1">
    <location>
        <begin position="347"/>
        <end position="519"/>
    </location>
</feature>
<dbReference type="OrthoDB" id="63519at2"/>
<organism evidence="3 4">
    <name type="scientific">Nocardiopsis gilva YIM 90087</name>
    <dbReference type="NCBI Taxonomy" id="1235441"/>
    <lineage>
        <taxon>Bacteria</taxon>
        <taxon>Bacillati</taxon>
        <taxon>Actinomycetota</taxon>
        <taxon>Actinomycetes</taxon>
        <taxon>Streptosporangiales</taxon>
        <taxon>Nocardiopsidaceae</taxon>
        <taxon>Nocardiopsis</taxon>
    </lineage>
</organism>
<reference evidence="3 4" key="1">
    <citation type="submission" date="2017-08" db="EMBL/GenBank/DDBJ databases">
        <title>The complete genome sequence of Nocardiopsis gilva YIM 90087.</title>
        <authorList>
            <person name="Yin M."/>
            <person name="Tang S."/>
        </authorList>
    </citation>
    <scope>NUCLEOTIDE SEQUENCE [LARGE SCALE GENOMIC DNA]</scope>
    <source>
        <strain evidence="3 4">YIM 90087</strain>
    </source>
</reference>
<accession>A0A223SBS1</accession>
<dbReference type="Gene3D" id="3.40.50.1820">
    <property type="entry name" value="alpha/beta hydrolase"/>
    <property type="match status" value="1"/>
</dbReference>
<dbReference type="EMBL" id="CP022753">
    <property type="protein sequence ID" value="ASU85503.1"/>
    <property type="molecule type" value="Genomic_DNA"/>
</dbReference>
<evidence type="ECO:0000259" key="2">
    <source>
        <dbReference type="Pfam" id="PF00561"/>
    </source>
</evidence>